<protein>
    <submittedName>
        <fullName evidence="2">BZ3500_MvSof-1268-A1-R1_Chr3-1g06073 protein</fullName>
    </submittedName>
</protein>
<evidence type="ECO:0000256" key="1">
    <source>
        <dbReference type="SAM" id="MobiDB-lite"/>
    </source>
</evidence>
<feature type="compositionally biased region" description="Polar residues" evidence="1">
    <location>
        <begin position="346"/>
        <end position="359"/>
    </location>
</feature>
<feature type="compositionally biased region" description="Polar residues" evidence="1">
    <location>
        <begin position="501"/>
        <end position="510"/>
    </location>
</feature>
<keyword evidence="3" id="KW-1185">Reference proteome</keyword>
<accession>A0A2X0KZ87</accession>
<reference evidence="3" key="1">
    <citation type="submission" date="2016-10" db="EMBL/GenBank/DDBJ databases">
        <authorList>
            <person name="Jeantristanb JTB J.-T."/>
            <person name="Ricardo R."/>
        </authorList>
    </citation>
    <scope>NUCLEOTIDE SEQUENCE [LARGE SCALE GENOMIC DNA]</scope>
</reference>
<feature type="compositionally biased region" description="Polar residues" evidence="1">
    <location>
        <begin position="80"/>
        <end position="92"/>
    </location>
</feature>
<feature type="compositionally biased region" description="Polar residues" evidence="1">
    <location>
        <begin position="721"/>
        <end position="733"/>
    </location>
</feature>
<feature type="region of interest" description="Disordered" evidence="1">
    <location>
        <begin position="715"/>
        <end position="921"/>
    </location>
</feature>
<feature type="compositionally biased region" description="Low complexity" evidence="1">
    <location>
        <begin position="459"/>
        <end position="468"/>
    </location>
</feature>
<feature type="compositionally biased region" description="Low complexity" evidence="1">
    <location>
        <begin position="99"/>
        <end position="114"/>
    </location>
</feature>
<evidence type="ECO:0000313" key="3">
    <source>
        <dbReference type="Proteomes" id="UP000249723"/>
    </source>
</evidence>
<feature type="compositionally biased region" description="Low complexity" evidence="1">
    <location>
        <begin position="177"/>
        <end position="186"/>
    </location>
</feature>
<feature type="compositionally biased region" description="Polar residues" evidence="1">
    <location>
        <begin position="875"/>
        <end position="912"/>
    </location>
</feature>
<feature type="compositionally biased region" description="Polar residues" evidence="1">
    <location>
        <begin position="132"/>
        <end position="148"/>
    </location>
</feature>
<feature type="region of interest" description="Disordered" evidence="1">
    <location>
        <begin position="500"/>
        <end position="585"/>
    </location>
</feature>
<evidence type="ECO:0000313" key="2">
    <source>
        <dbReference type="EMBL" id="SCZ99534.1"/>
    </source>
</evidence>
<feature type="compositionally biased region" description="Polar residues" evidence="1">
    <location>
        <begin position="477"/>
        <end position="486"/>
    </location>
</feature>
<feature type="compositionally biased region" description="Low complexity" evidence="1">
    <location>
        <begin position="564"/>
        <end position="585"/>
    </location>
</feature>
<proteinExistence type="predicted"/>
<feature type="compositionally biased region" description="Low complexity" evidence="1">
    <location>
        <begin position="601"/>
        <end position="612"/>
    </location>
</feature>
<feature type="region of interest" description="Disordered" evidence="1">
    <location>
        <begin position="346"/>
        <end position="488"/>
    </location>
</feature>
<dbReference type="AlphaFoldDB" id="A0A2X0KZ87"/>
<feature type="region of interest" description="Disordered" evidence="1">
    <location>
        <begin position="1"/>
        <end position="114"/>
    </location>
</feature>
<feature type="region of interest" description="Disordered" evidence="1">
    <location>
        <begin position="601"/>
        <end position="658"/>
    </location>
</feature>
<dbReference type="EMBL" id="FMWP01000096">
    <property type="protein sequence ID" value="SCZ99534.1"/>
    <property type="molecule type" value="Genomic_DNA"/>
</dbReference>
<dbReference type="OrthoDB" id="2538013at2759"/>
<organism evidence="2 3">
    <name type="scientific">Microbotryum saponariae</name>
    <dbReference type="NCBI Taxonomy" id="289078"/>
    <lineage>
        <taxon>Eukaryota</taxon>
        <taxon>Fungi</taxon>
        <taxon>Dikarya</taxon>
        <taxon>Basidiomycota</taxon>
        <taxon>Pucciniomycotina</taxon>
        <taxon>Microbotryomycetes</taxon>
        <taxon>Microbotryales</taxon>
        <taxon>Microbotryaceae</taxon>
        <taxon>Microbotryum</taxon>
    </lineage>
</organism>
<feature type="region of interest" description="Disordered" evidence="1">
    <location>
        <begin position="291"/>
        <end position="328"/>
    </location>
</feature>
<dbReference type="Proteomes" id="UP000249723">
    <property type="component" value="Unassembled WGS sequence"/>
</dbReference>
<gene>
    <name evidence="2" type="ORF">BZ3500_MVSOF-1268-A1-R1_CHR3-1G06073</name>
</gene>
<feature type="compositionally biased region" description="Pro residues" evidence="1">
    <location>
        <begin position="841"/>
        <end position="859"/>
    </location>
</feature>
<feature type="region of interest" description="Disordered" evidence="1">
    <location>
        <begin position="130"/>
        <end position="250"/>
    </location>
</feature>
<name>A0A2X0KZ87_9BASI</name>
<sequence>MSRFLTTWEAPVATGSETPAASASPRGSAPSSSSPTLVAAAAVAASRPARSPLRPSRPFLPSTFASPALSSSTSSASTPRTYSGSTALSSPCKSPPTAPAADFGLPLGPGAPAPRSLGVDTAALLSLPPASVESTMRPPTQVVTSNPVSYYDSTASTSDDEQHDQSRATRRSRNRGARASAGPSSTVQTAFEGPFRRGSYEVLPGPPSTSTSANGAPQYGSLEPARGYGRAGTWPSVPARRLSQQSDASRTSALAQLNGTNAQNDISPEGLGLQNIEYGAEGPSRRELLASPHQTDCLPPPGTDAMQDLVRGHAHTGGTGEGYDGRNSYVPASGETAFSSANEFYSSRSPVFPQSSPTSPGEGRFSTTSPGGGSPALGSGPPRTKLARPPPVRQARSTRFLPDQVHKHERGRNGNAGSALEPRHPNGSGSSFRSVELQPDHIVFPDFAPAPSQTRRSRSPASIPPRRSGLLPANAFARSSTTSNYDSGLLEYSGRPASIRSVHSSNTATESESRRLYFPPPPPKQSPNPASNASLVFPSAPRPAPRSLDATQDGGPFPGRPRASPKARSPVVPSASSPVSSERSIRTSALPFLGLALSFGKTSPTKPSSPFPLVLAPSLQSDPDSGPEDELDQMIRAQRRGASPVQAPRFASTSRSPKETNVYDELLGEVDKVELKVAAVNLGRTVPAASRSAAPTHAVSRSESLSAAFDEALAAPHTRQRTISGDTVASDSSADYFDANEGSMSPLRSLESSDGDGKHQNGIPRTGHPTSASDQLRRMSAIGEEAEEEAEEGDRRNSISTLRRRSSPRNSKNLSILPPPIVESVRSPESPRDAQAMIARTPPPRPPPSLALSPGPPLSSPSSNMLSNRDLAHSASANSIRSMPSTPNRTVQSPGRSMYSLSNESSVSTRSYAGSVATSTRSTRSITKRFGNFFSGTSSASSSPRTKSFGAKNGQLNMVGISSEAIRAAGLFQDDGPEVLNGEGDPQASSTQRLMPRLPLLEHGNGASSSSLNLYKASEQVTQLEGLFARFEREEKERLKGITAHRTRNASAPAVIGVASVT</sequence>
<feature type="compositionally biased region" description="Low complexity" evidence="1">
    <location>
        <begin position="19"/>
        <end position="79"/>
    </location>
</feature>